<sequence>MDRARAVLKDVFGFPDFRLAQAAVSATLWTCHSSHPNLKAIQNILEGRNSAVILPTGGGKSLVYQASYIPALCFDHGLTLVVSPLLSLMKDQVDALVKRGVAAARMDSTVSMADASQIKADILSGHLKILYVAPERLNNESFIVVNLLAVDEAHCISQWGMSFRPEYLKIARMVQESNVERVLCLTATATPPVVQDMCKAFQIDKESVFQTPVFRPNLSLRVEVAETLYEKLDILVPFLKSRNGPCLIYVTLQKHTDDVGDALMARGIPNVFKYHGGQRADTRRNIQESFMEGHDSICVCTIAFGMGVDKSNIRSVIHLFMPKTLENYSQEIGRAGRDGLPSTCIMFISSLDIPALQGFACGDTCSKRDMEQWLHTVAIKAPSEERVIDFNLFEQSRIYDIRSNVLNLLYAQLELEFGIIRAITPFYSIYNITPRDGNGLKKIMSDDSFDAVTIRANWKATKNGFEVNVVDAALRMKASRNSLARTITLWELDGYIQTTPSQVRARYALLKPFPTTLAELKAIGDKLYADMEKRETDGLAKLEQVLQLVTDDECLARSLSTYFGGENTVPEEGCGNCTFCFQGHGVEFTRKSVNNMDATKLNAILRACGERDDPRLLARMAFGVTSPRLTMLKCSTSHPLFGSMAESDFRALVAAFDVECAKVNYESQEVEKPKPTPKPKAATKRTFSQTSSSRGNGGSSKRGRR</sequence>
<protein>
    <recommendedName>
        <fullName evidence="7">ATP-dependent DNA helicase</fullName>
        <ecNumber evidence="7">5.6.2.4</ecNumber>
    </recommendedName>
</protein>
<evidence type="ECO:0000256" key="2">
    <source>
        <dbReference type="ARBA" id="ARBA00022741"/>
    </source>
</evidence>
<dbReference type="GO" id="GO:0009378">
    <property type="term" value="F:four-way junction helicase activity"/>
    <property type="evidence" value="ECO:0007669"/>
    <property type="project" value="TreeGrafter"/>
</dbReference>
<dbReference type="EC" id="5.6.2.4" evidence="7"/>
<keyword evidence="7" id="KW-0539">Nucleus</keyword>
<evidence type="ECO:0000256" key="8">
    <source>
        <dbReference type="SAM" id="MobiDB-lite"/>
    </source>
</evidence>
<dbReference type="OrthoDB" id="2507344at2759"/>
<evidence type="ECO:0000259" key="10">
    <source>
        <dbReference type="PROSITE" id="PS51194"/>
    </source>
</evidence>
<dbReference type="PROSITE" id="PS51194">
    <property type="entry name" value="HELICASE_CTER"/>
    <property type="match status" value="1"/>
</dbReference>
<dbReference type="InterPro" id="IPR001650">
    <property type="entry name" value="Helicase_C-like"/>
</dbReference>
<evidence type="ECO:0000256" key="1">
    <source>
        <dbReference type="ARBA" id="ARBA00005446"/>
    </source>
</evidence>
<dbReference type="PANTHER" id="PTHR13710:SF120">
    <property type="entry name" value="BIFUNCTIONAL 3'-5' EXONUCLEASE_ATP-DEPENDENT HELICASE WRN"/>
    <property type="match status" value="1"/>
</dbReference>
<comment type="similarity">
    <text evidence="1 7">Belongs to the helicase family. RecQ subfamily.</text>
</comment>
<dbReference type="NCBIfam" id="TIGR00614">
    <property type="entry name" value="recQ_fam"/>
    <property type="match status" value="1"/>
</dbReference>
<feature type="domain" description="Helicase ATP-binding" evidence="9">
    <location>
        <begin position="41"/>
        <end position="207"/>
    </location>
</feature>
<dbReference type="InterPro" id="IPR011545">
    <property type="entry name" value="DEAD/DEAH_box_helicase_dom"/>
</dbReference>
<proteinExistence type="inferred from homology"/>
<dbReference type="GO" id="GO:0000724">
    <property type="term" value="P:double-strand break repair via homologous recombination"/>
    <property type="evidence" value="ECO:0007669"/>
    <property type="project" value="TreeGrafter"/>
</dbReference>
<dbReference type="GO" id="GO:0005694">
    <property type="term" value="C:chromosome"/>
    <property type="evidence" value="ECO:0007669"/>
    <property type="project" value="TreeGrafter"/>
</dbReference>
<keyword evidence="4 7" id="KW-0347">Helicase</keyword>
<gene>
    <name evidence="11" type="ORF">MIND_00478200</name>
</gene>
<dbReference type="InterPro" id="IPR036388">
    <property type="entry name" value="WH-like_DNA-bd_sf"/>
</dbReference>
<dbReference type="InterPro" id="IPR004589">
    <property type="entry name" value="DNA_helicase_ATP-dep_RecQ"/>
</dbReference>
<dbReference type="GO" id="GO:0043138">
    <property type="term" value="F:3'-5' DNA helicase activity"/>
    <property type="evidence" value="ECO:0007669"/>
    <property type="project" value="UniProtKB-EC"/>
</dbReference>
<dbReference type="Pfam" id="PF00270">
    <property type="entry name" value="DEAD"/>
    <property type="match status" value="1"/>
</dbReference>
<comment type="catalytic activity">
    <reaction evidence="6 7">
        <text>Couples ATP hydrolysis with the unwinding of duplex DNA by translocating in the 3'-5' direction.</text>
        <dbReference type="EC" id="5.6.2.4"/>
    </reaction>
</comment>
<dbReference type="GO" id="GO:0003676">
    <property type="term" value="F:nucleic acid binding"/>
    <property type="evidence" value="ECO:0007669"/>
    <property type="project" value="InterPro"/>
</dbReference>
<keyword evidence="12" id="KW-1185">Reference proteome</keyword>
<evidence type="ECO:0000256" key="7">
    <source>
        <dbReference type="RuleBase" id="RU364117"/>
    </source>
</evidence>
<dbReference type="GO" id="GO:0016787">
    <property type="term" value="F:hydrolase activity"/>
    <property type="evidence" value="ECO:0007669"/>
    <property type="project" value="UniProtKB-KW"/>
</dbReference>
<dbReference type="AlphaFoldDB" id="A0A8H6SVC6"/>
<dbReference type="Pfam" id="PF16124">
    <property type="entry name" value="RecQ_Zn_bind"/>
    <property type="match status" value="1"/>
</dbReference>
<dbReference type="InterPro" id="IPR032284">
    <property type="entry name" value="RecQ_Zn-bd"/>
</dbReference>
<accession>A0A8H6SVC6</accession>
<evidence type="ECO:0000256" key="3">
    <source>
        <dbReference type="ARBA" id="ARBA00022801"/>
    </source>
</evidence>
<dbReference type="InterPro" id="IPR027417">
    <property type="entry name" value="P-loop_NTPase"/>
</dbReference>
<dbReference type="SMART" id="SM00490">
    <property type="entry name" value="HELICc"/>
    <property type="match status" value="1"/>
</dbReference>
<keyword evidence="5 7" id="KW-0067">ATP-binding</keyword>
<dbReference type="GO" id="GO:0005634">
    <property type="term" value="C:nucleus"/>
    <property type="evidence" value="ECO:0007669"/>
    <property type="project" value="UniProtKB-SubCell"/>
</dbReference>
<dbReference type="SUPFAM" id="SSF52540">
    <property type="entry name" value="P-loop containing nucleoside triphosphate hydrolases"/>
    <property type="match status" value="1"/>
</dbReference>
<name>A0A8H6SVC6_9AGAR</name>
<dbReference type="Gene3D" id="3.40.50.300">
    <property type="entry name" value="P-loop containing nucleotide triphosphate hydrolases"/>
    <property type="match status" value="2"/>
</dbReference>
<feature type="compositionally biased region" description="Gly residues" evidence="8">
    <location>
        <begin position="695"/>
        <end position="705"/>
    </location>
</feature>
<keyword evidence="2 7" id="KW-0547">Nucleotide-binding</keyword>
<comment type="caution">
    <text evidence="11">The sequence shown here is derived from an EMBL/GenBank/DDBJ whole genome shotgun (WGS) entry which is preliminary data.</text>
</comment>
<dbReference type="SMART" id="SM00487">
    <property type="entry name" value="DEXDc"/>
    <property type="match status" value="1"/>
</dbReference>
<evidence type="ECO:0000313" key="12">
    <source>
        <dbReference type="Proteomes" id="UP000636479"/>
    </source>
</evidence>
<evidence type="ECO:0000256" key="4">
    <source>
        <dbReference type="ARBA" id="ARBA00022806"/>
    </source>
</evidence>
<dbReference type="Pfam" id="PF00271">
    <property type="entry name" value="Helicase_C"/>
    <property type="match status" value="1"/>
</dbReference>
<dbReference type="Gene3D" id="1.10.10.10">
    <property type="entry name" value="Winged helix-like DNA-binding domain superfamily/Winged helix DNA-binding domain"/>
    <property type="match status" value="1"/>
</dbReference>
<dbReference type="PANTHER" id="PTHR13710">
    <property type="entry name" value="DNA HELICASE RECQ FAMILY MEMBER"/>
    <property type="match status" value="1"/>
</dbReference>
<comment type="catalytic activity">
    <reaction evidence="7">
        <text>ATP + H2O = ADP + phosphate + H(+)</text>
        <dbReference type="Rhea" id="RHEA:13065"/>
        <dbReference type="ChEBI" id="CHEBI:15377"/>
        <dbReference type="ChEBI" id="CHEBI:15378"/>
        <dbReference type="ChEBI" id="CHEBI:30616"/>
        <dbReference type="ChEBI" id="CHEBI:43474"/>
        <dbReference type="ChEBI" id="CHEBI:456216"/>
    </reaction>
</comment>
<dbReference type="InterPro" id="IPR014001">
    <property type="entry name" value="Helicase_ATP-bd"/>
</dbReference>
<evidence type="ECO:0000256" key="6">
    <source>
        <dbReference type="ARBA" id="ARBA00034617"/>
    </source>
</evidence>
<evidence type="ECO:0000259" key="9">
    <source>
        <dbReference type="PROSITE" id="PS51192"/>
    </source>
</evidence>
<organism evidence="11 12">
    <name type="scientific">Mycena indigotica</name>
    <dbReference type="NCBI Taxonomy" id="2126181"/>
    <lineage>
        <taxon>Eukaryota</taxon>
        <taxon>Fungi</taxon>
        <taxon>Dikarya</taxon>
        <taxon>Basidiomycota</taxon>
        <taxon>Agaricomycotina</taxon>
        <taxon>Agaricomycetes</taxon>
        <taxon>Agaricomycetidae</taxon>
        <taxon>Agaricales</taxon>
        <taxon>Marasmiineae</taxon>
        <taxon>Mycenaceae</taxon>
        <taxon>Mycena</taxon>
    </lineage>
</organism>
<dbReference type="GO" id="GO:0005737">
    <property type="term" value="C:cytoplasm"/>
    <property type="evidence" value="ECO:0007669"/>
    <property type="project" value="TreeGrafter"/>
</dbReference>
<comment type="subcellular location">
    <subcellularLocation>
        <location evidence="7">Nucleus</location>
    </subcellularLocation>
</comment>
<dbReference type="RefSeq" id="XP_037221879.1">
    <property type="nucleotide sequence ID" value="XM_037361587.1"/>
</dbReference>
<reference evidence="11" key="1">
    <citation type="submission" date="2020-05" db="EMBL/GenBank/DDBJ databases">
        <title>Mycena genomes resolve the evolution of fungal bioluminescence.</title>
        <authorList>
            <person name="Tsai I.J."/>
        </authorList>
    </citation>
    <scope>NUCLEOTIDE SEQUENCE</scope>
    <source>
        <strain evidence="11">171206Taipei</strain>
    </source>
</reference>
<dbReference type="GO" id="GO:0005524">
    <property type="term" value="F:ATP binding"/>
    <property type="evidence" value="ECO:0007669"/>
    <property type="project" value="UniProtKB-KW"/>
</dbReference>
<feature type="domain" description="Helicase C-terminal" evidence="10">
    <location>
        <begin position="231"/>
        <end position="389"/>
    </location>
</feature>
<dbReference type="GeneID" id="59344103"/>
<dbReference type="EMBL" id="JACAZF010000004">
    <property type="protein sequence ID" value="KAF7306860.1"/>
    <property type="molecule type" value="Genomic_DNA"/>
</dbReference>
<evidence type="ECO:0000256" key="5">
    <source>
        <dbReference type="ARBA" id="ARBA00022840"/>
    </source>
</evidence>
<keyword evidence="3 7" id="KW-0378">Hydrolase</keyword>
<evidence type="ECO:0000313" key="11">
    <source>
        <dbReference type="EMBL" id="KAF7306860.1"/>
    </source>
</evidence>
<feature type="region of interest" description="Disordered" evidence="8">
    <location>
        <begin position="666"/>
        <end position="705"/>
    </location>
</feature>
<dbReference type="PROSITE" id="PS51192">
    <property type="entry name" value="HELICASE_ATP_BIND_1"/>
    <property type="match status" value="1"/>
</dbReference>
<dbReference type="Proteomes" id="UP000636479">
    <property type="component" value="Unassembled WGS sequence"/>
</dbReference>